<dbReference type="Proteomes" id="UP000194350">
    <property type="component" value="Unassembled WGS sequence"/>
</dbReference>
<name>A0A1Y2S864_9GAMM</name>
<organism evidence="5 6">
    <name type="scientific">Xenorhabdus vietnamensis</name>
    <dbReference type="NCBI Taxonomy" id="351656"/>
    <lineage>
        <taxon>Bacteria</taxon>
        <taxon>Pseudomonadati</taxon>
        <taxon>Pseudomonadota</taxon>
        <taxon>Gammaproteobacteria</taxon>
        <taxon>Enterobacterales</taxon>
        <taxon>Morganellaceae</taxon>
        <taxon>Xenorhabdus</taxon>
    </lineage>
</organism>
<evidence type="ECO:0000256" key="2">
    <source>
        <dbReference type="ARBA" id="ARBA00023015"/>
    </source>
</evidence>
<dbReference type="GO" id="GO:0003677">
    <property type="term" value="F:DNA binding"/>
    <property type="evidence" value="ECO:0007669"/>
    <property type="project" value="UniProtKB-KW"/>
</dbReference>
<dbReference type="GO" id="GO:0060567">
    <property type="term" value="P:negative regulation of termination of DNA-templated transcription"/>
    <property type="evidence" value="ECO:0007669"/>
    <property type="project" value="InterPro"/>
</dbReference>
<proteinExistence type="inferred from homology"/>
<keyword evidence="2" id="KW-0805">Transcription regulation</keyword>
<evidence type="ECO:0000313" key="6">
    <source>
        <dbReference type="Proteomes" id="UP000194350"/>
    </source>
</evidence>
<dbReference type="OrthoDB" id="6432617at2"/>
<protein>
    <submittedName>
        <fullName evidence="5">Antitermination protein</fullName>
    </submittedName>
</protein>
<dbReference type="EMBL" id="MUBJ01000052">
    <property type="protein sequence ID" value="OTA14110.1"/>
    <property type="molecule type" value="Genomic_DNA"/>
</dbReference>
<reference evidence="5 6" key="1">
    <citation type="submission" date="2016-10" db="EMBL/GenBank/DDBJ databases">
        <title>Systematic genetic and metabolomic analysis of Xenorhabdus and Photorhabdus spp., highlights the requirements for a dual symbiotic and pathogenic life style.</title>
        <authorList>
            <person name="Tobias N.J."/>
            <person name="Wolff H."/>
            <person name="Djahanschiri B."/>
            <person name="Pidot S.J."/>
            <person name="Stinear T.P."/>
            <person name="Ebersberger I."/>
            <person name="Bode H.B."/>
        </authorList>
    </citation>
    <scope>NUCLEOTIDE SEQUENCE [LARGE SCALE GENOMIC DNA]</scope>
    <source>
        <strain evidence="5 6">DSM 22392</strain>
    </source>
</reference>
<evidence type="ECO:0000256" key="1">
    <source>
        <dbReference type="ARBA" id="ARBA00010234"/>
    </source>
</evidence>
<evidence type="ECO:0000256" key="3">
    <source>
        <dbReference type="ARBA" id="ARBA00023125"/>
    </source>
</evidence>
<keyword evidence="3" id="KW-0238">DNA-binding</keyword>
<dbReference type="InterPro" id="IPR010534">
    <property type="entry name" value="Phage_933W_GpQ"/>
</dbReference>
<sequence length="139" mass="15822">MRDIQMVLERWGAWAADNREAVDWPSIAAGFNGLIPNRVKSRPQCCDDDAIIISNCMAKLNQKNSDAHDLLFDYYVFGKTFIQLAQDHECSDTHIGKRLQKAEGMIEGMLMMLDIPLEMDKCVQKEPMNISAHQLCSNF</sequence>
<gene>
    <name evidence="5" type="ORF">Xvie_03985</name>
</gene>
<evidence type="ECO:0000313" key="5">
    <source>
        <dbReference type="EMBL" id="OTA14110.1"/>
    </source>
</evidence>
<evidence type="ECO:0000256" key="4">
    <source>
        <dbReference type="ARBA" id="ARBA00023163"/>
    </source>
</evidence>
<comment type="similarity">
    <text evidence="1">Belongs to the phage antitermination Q type 1 family.</text>
</comment>
<accession>A0A1Y2S864</accession>
<dbReference type="Pfam" id="PF06530">
    <property type="entry name" value="Phage_antitermQ"/>
    <property type="match status" value="1"/>
</dbReference>
<keyword evidence="6" id="KW-1185">Reference proteome</keyword>
<keyword evidence="4" id="KW-0804">Transcription</keyword>
<dbReference type="AlphaFoldDB" id="A0A1Y2S864"/>
<comment type="caution">
    <text evidence="5">The sequence shown here is derived from an EMBL/GenBank/DDBJ whole genome shotgun (WGS) entry which is preliminary data.</text>
</comment>
<dbReference type="RefSeq" id="WP_086110809.1">
    <property type="nucleotide sequence ID" value="NZ_CAWNGD010000098.1"/>
</dbReference>